<name>H8MQF1_CORCM</name>
<dbReference type="SUPFAM" id="SSF46785">
    <property type="entry name" value="Winged helix' DNA-binding domain"/>
    <property type="match status" value="1"/>
</dbReference>
<evidence type="ECO:0000259" key="2">
    <source>
        <dbReference type="PROSITE" id="PS50987"/>
    </source>
</evidence>
<dbReference type="InterPro" id="IPR036388">
    <property type="entry name" value="WH-like_DNA-bd_sf"/>
</dbReference>
<keyword evidence="4" id="KW-1185">Reference proteome</keyword>
<dbReference type="InterPro" id="IPR011991">
    <property type="entry name" value="ArsR-like_HTH"/>
</dbReference>
<dbReference type="Pfam" id="PF12840">
    <property type="entry name" value="HTH_20"/>
    <property type="match status" value="1"/>
</dbReference>
<dbReference type="NCBIfam" id="NF033788">
    <property type="entry name" value="HTH_metalloreg"/>
    <property type="match status" value="1"/>
</dbReference>
<feature type="compositionally biased region" description="Pro residues" evidence="1">
    <location>
        <begin position="123"/>
        <end position="135"/>
    </location>
</feature>
<evidence type="ECO:0000313" key="3">
    <source>
        <dbReference type="EMBL" id="AFE07620.1"/>
    </source>
</evidence>
<feature type="region of interest" description="Disordered" evidence="1">
    <location>
        <begin position="105"/>
        <end position="135"/>
    </location>
</feature>
<dbReference type="PANTHER" id="PTHR38600">
    <property type="entry name" value="TRANSCRIPTIONAL REGULATORY PROTEIN"/>
    <property type="match status" value="1"/>
</dbReference>
<evidence type="ECO:0000256" key="1">
    <source>
        <dbReference type="SAM" id="MobiDB-lite"/>
    </source>
</evidence>
<dbReference type="EMBL" id="CP003389">
    <property type="protein sequence ID" value="AFE07620.1"/>
    <property type="molecule type" value="Genomic_DNA"/>
</dbReference>
<protein>
    <submittedName>
        <fullName evidence="3">ArsR family transcriptional regulator</fullName>
    </submittedName>
</protein>
<dbReference type="CDD" id="cd00090">
    <property type="entry name" value="HTH_ARSR"/>
    <property type="match status" value="1"/>
</dbReference>
<dbReference type="PRINTS" id="PR00778">
    <property type="entry name" value="HTHARSR"/>
</dbReference>
<dbReference type="RefSeq" id="WP_014400364.1">
    <property type="nucleotide sequence ID" value="NC_017030.1"/>
</dbReference>
<dbReference type="eggNOG" id="COG0640">
    <property type="taxonomic scope" value="Bacteria"/>
</dbReference>
<evidence type="ECO:0000313" key="4">
    <source>
        <dbReference type="Proteomes" id="UP000007587"/>
    </source>
</evidence>
<dbReference type="PROSITE" id="PS50987">
    <property type="entry name" value="HTH_ARSR_2"/>
    <property type="match status" value="1"/>
</dbReference>
<dbReference type="PANTHER" id="PTHR38600:SF2">
    <property type="entry name" value="SLL0088 PROTEIN"/>
    <property type="match status" value="1"/>
</dbReference>
<dbReference type="KEGG" id="ccx:COCOR_07584"/>
<dbReference type="InterPro" id="IPR036390">
    <property type="entry name" value="WH_DNA-bd_sf"/>
</dbReference>
<dbReference type="GO" id="GO:0003700">
    <property type="term" value="F:DNA-binding transcription factor activity"/>
    <property type="evidence" value="ECO:0007669"/>
    <property type="project" value="InterPro"/>
</dbReference>
<dbReference type="SMART" id="SM00418">
    <property type="entry name" value="HTH_ARSR"/>
    <property type="match status" value="1"/>
</dbReference>
<dbReference type="AlphaFoldDB" id="H8MQF1"/>
<accession>H8MQF1</accession>
<reference evidence="3 4" key="1">
    <citation type="journal article" date="2012" name="J. Bacteriol.">
        <title>Complete Genome Sequence of the Fruiting Myxobacterium Corallococcus coralloides DSM 2259.</title>
        <authorList>
            <person name="Huntley S."/>
            <person name="Zhang Y."/>
            <person name="Treuner-Lange A."/>
            <person name="Kneip S."/>
            <person name="Sensen C.W."/>
            <person name="Sogaard-Andersen L."/>
        </authorList>
    </citation>
    <scope>NUCLEOTIDE SEQUENCE [LARGE SCALE GENOMIC DNA]</scope>
    <source>
        <strain evidence="4">ATCC 25202 / DSM 2259 / NBRC 100086 / M2</strain>
    </source>
</reference>
<dbReference type="HOGENOM" id="CLU_097806_0_0_7"/>
<proteinExistence type="predicted"/>
<sequence>MATPSALDRTLAALADPTRRGVVDRLRRRPHPAGELAAAFDMSPPAMSRHLRVLRQTGLVEERIDADDARVRVYSLRPEPFAALRGWLDEVESFWGDPFGAFKAHAERTRGTKPSGGRKSGRPLPPTAPSRPRPT</sequence>
<dbReference type="InParanoid" id="H8MQF1"/>
<reference evidence="4" key="2">
    <citation type="submission" date="2012-03" db="EMBL/GenBank/DDBJ databases">
        <title>Genome sequence of the fruiting myxobacterium Corallococcus coralloides DSM 2259.</title>
        <authorList>
            <person name="Huntley S."/>
            <person name="Zhang Y."/>
            <person name="Treuner-Lange A."/>
            <person name="Sensen C.W."/>
            <person name="Sogaard-Andersen L."/>
        </authorList>
    </citation>
    <scope>NUCLEOTIDE SEQUENCE [LARGE SCALE GENOMIC DNA]</scope>
    <source>
        <strain evidence="4">ATCC 25202 / DSM 2259 / NBRC 100086 / M2</strain>
    </source>
</reference>
<dbReference type="Gene3D" id="1.10.10.10">
    <property type="entry name" value="Winged helix-like DNA-binding domain superfamily/Winged helix DNA-binding domain"/>
    <property type="match status" value="1"/>
</dbReference>
<dbReference type="OrthoDB" id="9800493at2"/>
<organism evidence="3 4">
    <name type="scientific">Corallococcus coralloides (strain ATCC 25202 / DSM 2259 / NBRC 100086 / M2)</name>
    <name type="common">Myxococcus coralloides</name>
    <dbReference type="NCBI Taxonomy" id="1144275"/>
    <lineage>
        <taxon>Bacteria</taxon>
        <taxon>Pseudomonadati</taxon>
        <taxon>Myxococcota</taxon>
        <taxon>Myxococcia</taxon>
        <taxon>Myxococcales</taxon>
        <taxon>Cystobacterineae</taxon>
        <taxon>Myxococcaceae</taxon>
        <taxon>Corallococcus</taxon>
    </lineage>
</organism>
<dbReference type="STRING" id="1144275.COCOR_07584"/>
<gene>
    <name evidence="3" type="ordered locus">COCOR_07584</name>
</gene>
<feature type="domain" description="HTH arsR-type" evidence="2">
    <location>
        <begin position="1"/>
        <end position="92"/>
    </location>
</feature>
<dbReference type="InterPro" id="IPR001845">
    <property type="entry name" value="HTH_ArsR_DNA-bd_dom"/>
</dbReference>
<dbReference type="Proteomes" id="UP000007587">
    <property type="component" value="Chromosome"/>
</dbReference>